<feature type="region of interest" description="Disordered" evidence="14">
    <location>
        <begin position="392"/>
        <end position="412"/>
    </location>
</feature>
<dbReference type="GO" id="GO:0008270">
    <property type="term" value="F:zinc ion binding"/>
    <property type="evidence" value="ECO:0007669"/>
    <property type="project" value="UniProtKB-KW"/>
</dbReference>
<dbReference type="InterPro" id="IPR000571">
    <property type="entry name" value="Znf_CCCH"/>
</dbReference>
<keyword evidence="13" id="KW-0175">Coiled coil</keyword>
<dbReference type="Pfam" id="PF01585">
    <property type="entry name" value="G-patch"/>
    <property type="match status" value="1"/>
</dbReference>
<comment type="subcellular location">
    <subcellularLocation>
        <location evidence="2">Nucleus</location>
    </subcellularLocation>
</comment>
<dbReference type="GO" id="GO:0001227">
    <property type="term" value="F:DNA-binding transcription repressor activity, RNA polymerase II-specific"/>
    <property type="evidence" value="ECO:0007669"/>
    <property type="project" value="TreeGrafter"/>
</dbReference>
<evidence type="ECO:0000256" key="8">
    <source>
        <dbReference type="ARBA" id="ARBA00023015"/>
    </source>
</evidence>
<evidence type="ECO:0000256" key="3">
    <source>
        <dbReference type="ARBA" id="ARBA00022414"/>
    </source>
</evidence>
<accession>A0A0L7R5F0</accession>
<reference evidence="17 18" key="1">
    <citation type="submission" date="2015-07" db="EMBL/GenBank/DDBJ databases">
        <title>The genome of Habropoda laboriosa.</title>
        <authorList>
            <person name="Pan H."/>
            <person name="Kapheim K."/>
        </authorList>
    </citation>
    <scope>NUCLEOTIDE SEQUENCE [LARGE SCALE GENOMIC DNA]</scope>
    <source>
        <strain evidence="17">0110345459</strain>
    </source>
</reference>
<dbReference type="InterPro" id="IPR000467">
    <property type="entry name" value="G_patch_dom"/>
</dbReference>
<dbReference type="OrthoDB" id="5842926at2759"/>
<keyword evidence="8" id="KW-0805">Transcription regulation</keyword>
<sequence length="527" mass="60139">MSVSTQDNMTYSGSLKEAIAQYEQQLAQVQTTLSVTTQEADRNNLLSLQSDIQELIALTKESLEGVESADDDLDEYNDIDIYHDDPLAKEYTLFKAELEKSTNDSENNEQDKQDDRASNHIEDQLKQLEGMKCRAPCSTGRSWEPVAYHNAMISSVYQNDSTKIQNMEDIKVRVLFLNPTHKAMLPCPHYLDGKCIYSDKDCKFSHGELVPLSSIYEYREPDFQSIKKGSRVLVKQENQLWHESSILRMPDNEEDTYIITTREIGGAAEALLQNILPLDDADLKTSDTSDDNDSETDLVQYSKEEVIHKPLPTVETNAPLGNWEKHTRGMGSKLMAQMGYVIGTGLGKHSDGRIEPVEATVLPAGKSLDHCMELRENANGDKNLFTVERRKLKQPQKLGQQSEKRHQKANKRAEKDVFNFINAMLDNKPKTESQIDIFKSLSNFRSKSNLALNARNCVVGVHIVRLERESTHLEKLLTRLVKGTVHYNHIMSKYSWKLSVLQVLRNIEKRIDVEQYRRKNKAKLTIF</sequence>
<keyword evidence="11" id="KW-0539">Nucleus</keyword>
<protein>
    <recommendedName>
        <fullName evidence="3">Zinc finger CCCH-type with G patch domain-containing protein</fullName>
    </recommendedName>
</protein>
<evidence type="ECO:0000256" key="5">
    <source>
        <dbReference type="ARBA" id="ARBA00022723"/>
    </source>
</evidence>
<evidence type="ECO:0000256" key="11">
    <source>
        <dbReference type="ARBA" id="ARBA00023242"/>
    </source>
</evidence>
<evidence type="ECO:0000256" key="9">
    <source>
        <dbReference type="ARBA" id="ARBA00023125"/>
    </source>
</evidence>
<evidence type="ECO:0000313" key="18">
    <source>
        <dbReference type="Proteomes" id="UP000053825"/>
    </source>
</evidence>
<gene>
    <name evidence="17" type="ORF">WH47_12785</name>
</gene>
<proteinExistence type="predicted"/>
<evidence type="ECO:0000259" key="16">
    <source>
        <dbReference type="PROSITE" id="PS50174"/>
    </source>
</evidence>
<dbReference type="PROSITE" id="PS50174">
    <property type="entry name" value="G_PATCH"/>
    <property type="match status" value="1"/>
</dbReference>
<dbReference type="PANTHER" id="PTHR46297:SF1">
    <property type="entry name" value="ZINC FINGER CCCH-TYPE WITH G PATCH DOMAIN-CONTAINING PROTEIN"/>
    <property type="match status" value="1"/>
</dbReference>
<dbReference type="GO" id="GO:0000978">
    <property type="term" value="F:RNA polymerase II cis-regulatory region sequence-specific DNA binding"/>
    <property type="evidence" value="ECO:0007669"/>
    <property type="project" value="TreeGrafter"/>
</dbReference>
<keyword evidence="4" id="KW-0678">Repressor</keyword>
<feature type="coiled-coil region" evidence="13">
    <location>
        <begin position="12"/>
        <end position="39"/>
    </location>
</feature>
<evidence type="ECO:0000313" key="17">
    <source>
        <dbReference type="EMBL" id="KOC65986.1"/>
    </source>
</evidence>
<keyword evidence="10" id="KW-0804">Transcription</keyword>
<dbReference type="Gene3D" id="2.30.30.1190">
    <property type="match status" value="1"/>
</dbReference>
<name>A0A0L7R5F0_9HYME</name>
<dbReference type="PROSITE" id="PS50103">
    <property type="entry name" value="ZF_C3H1"/>
    <property type="match status" value="1"/>
</dbReference>
<evidence type="ECO:0000256" key="4">
    <source>
        <dbReference type="ARBA" id="ARBA00022491"/>
    </source>
</evidence>
<dbReference type="GO" id="GO:0005634">
    <property type="term" value="C:nucleus"/>
    <property type="evidence" value="ECO:0007669"/>
    <property type="project" value="UniProtKB-SubCell"/>
</dbReference>
<evidence type="ECO:0000256" key="7">
    <source>
        <dbReference type="ARBA" id="ARBA00022833"/>
    </source>
</evidence>
<dbReference type="SMART" id="SM00443">
    <property type="entry name" value="G_patch"/>
    <property type="match status" value="1"/>
</dbReference>
<evidence type="ECO:0000256" key="1">
    <source>
        <dbReference type="ARBA" id="ARBA00004062"/>
    </source>
</evidence>
<feature type="domain" description="C3H1-type" evidence="15">
    <location>
        <begin position="186"/>
        <end position="209"/>
    </location>
</feature>
<dbReference type="STRING" id="597456.A0A0L7R5F0"/>
<keyword evidence="7 12" id="KW-0862">Zinc</keyword>
<dbReference type="CDD" id="cd20384">
    <property type="entry name" value="Tudor_ZGPAT"/>
    <property type="match status" value="1"/>
</dbReference>
<keyword evidence="5 12" id="KW-0479">Metal-binding</keyword>
<evidence type="ECO:0000259" key="15">
    <source>
        <dbReference type="PROSITE" id="PS50103"/>
    </source>
</evidence>
<evidence type="ECO:0000256" key="12">
    <source>
        <dbReference type="PROSITE-ProRule" id="PRU00723"/>
    </source>
</evidence>
<comment type="function">
    <text evidence="1">Transcription repressor.</text>
</comment>
<feature type="domain" description="G-patch" evidence="16">
    <location>
        <begin position="327"/>
        <end position="373"/>
    </location>
</feature>
<dbReference type="AlphaFoldDB" id="A0A0L7R5F0"/>
<evidence type="ECO:0000256" key="10">
    <source>
        <dbReference type="ARBA" id="ARBA00023163"/>
    </source>
</evidence>
<dbReference type="Proteomes" id="UP000053825">
    <property type="component" value="Unassembled WGS sequence"/>
</dbReference>
<keyword evidence="9" id="KW-0238">DNA-binding</keyword>
<evidence type="ECO:0000256" key="14">
    <source>
        <dbReference type="SAM" id="MobiDB-lite"/>
    </source>
</evidence>
<keyword evidence="18" id="KW-1185">Reference proteome</keyword>
<dbReference type="EMBL" id="KQ414654">
    <property type="protein sequence ID" value="KOC65986.1"/>
    <property type="molecule type" value="Genomic_DNA"/>
</dbReference>
<organism evidence="17 18">
    <name type="scientific">Habropoda laboriosa</name>
    <dbReference type="NCBI Taxonomy" id="597456"/>
    <lineage>
        <taxon>Eukaryota</taxon>
        <taxon>Metazoa</taxon>
        <taxon>Ecdysozoa</taxon>
        <taxon>Arthropoda</taxon>
        <taxon>Hexapoda</taxon>
        <taxon>Insecta</taxon>
        <taxon>Pterygota</taxon>
        <taxon>Neoptera</taxon>
        <taxon>Endopterygota</taxon>
        <taxon>Hymenoptera</taxon>
        <taxon>Apocrita</taxon>
        <taxon>Aculeata</taxon>
        <taxon>Apoidea</taxon>
        <taxon>Anthophila</taxon>
        <taxon>Apidae</taxon>
        <taxon>Habropoda</taxon>
    </lineage>
</organism>
<keyword evidence="6 12" id="KW-0863">Zinc-finger</keyword>
<evidence type="ECO:0000256" key="6">
    <source>
        <dbReference type="ARBA" id="ARBA00022771"/>
    </source>
</evidence>
<evidence type="ECO:0000256" key="13">
    <source>
        <dbReference type="SAM" id="Coils"/>
    </source>
</evidence>
<feature type="zinc finger region" description="C3H1-type" evidence="12">
    <location>
        <begin position="186"/>
        <end position="209"/>
    </location>
</feature>
<dbReference type="PANTHER" id="PTHR46297">
    <property type="entry name" value="ZINC FINGER CCCH-TYPE WITH G PATCH DOMAIN-CONTAINING PROTEIN"/>
    <property type="match status" value="1"/>
</dbReference>
<evidence type="ECO:0000256" key="2">
    <source>
        <dbReference type="ARBA" id="ARBA00004123"/>
    </source>
</evidence>